<feature type="non-terminal residue" evidence="2">
    <location>
        <position position="359"/>
    </location>
</feature>
<dbReference type="Proteomes" id="UP000694941">
    <property type="component" value="Unplaced"/>
</dbReference>
<sequence length="359" mass="41278">MLLSSFCAQGSGAAVQDSALRTSIGTICVLPNCMNFLLSPPFSEPVHVPLHEQLAITPQLAEHYTQFITLMTNAFATHWNTQLPAFWSLVPHPQALAIDAFIDFVLRDPQETKETEEEIPAHREELMVVPKPWHKRFTIARKTIKQRLHLLNPCVCGLLHLWHRDYGSLRLLDIPFIMSKKEALDLSQFQQLIGKQLELSRDVLLKRWFTAVQNIIHQGIKRKHVPPSTNQLHLQSFFDNVAMLMTLQLQSLCKLSVEEYTEFLCTSEESHIFIIRLIAVGQQIKLEPTYHDFETVLLDVFDSLLHAVSIIPRVENRLNTEHTRILESKSPLQPVILEEMIISLKTQILTVLKEQFQHP</sequence>
<accession>A0ABM1SW36</accession>
<dbReference type="GeneID" id="111087024"/>
<gene>
    <name evidence="2" type="primary">LOC111087024</name>
</gene>
<protein>
    <submittedName>
        <fullName evidence="2">Dynein heavy chain 7, axonemal-like</fullName>
    </submittedName>
</protein>
<name>A0ABM1SW36_LIMPO</name>
<organism evidence="1 2">
    <name type="scientific">Limulus polyphemus</name>
    <name type="common">Atlantic horseshoe crab</name>
    <dbReference type="NCBI Taxonomy" id="6850"/>
    <lineage>
        <taxon>Eukaryota</taxon>
        <taxon>Metazoa</taxon>
        <taxon>Ecdysozoa</taxon>
        <taxon>Arthropoda</taxon>
        <taxon>Chelicerata</taxon>
        <taxon>Merostomata</taxon>
        <taxon>Xiphosura</taxon>
        <taxon>Limulidae</taxon>
        <taxon>Limulus</taxon>
    </lineage>
</organism>
<evidence type="ECO:0000313" key="2">
    <source>
        <dbReference type="RefSeq" id="XP_022247842.1"/>
    </source>
</evidence>
<dbReference type="RefSeq" id="XP_022247842.1">
    <property type="nucleotide sequence ID" value="XM_022392134.1"/>
</dbReference>
<proteinExistence type="predicted"/>
<keyword evidence="1" id="KW-1185">Reference proteome</keyword>
<evidence type="ECO:0000313" key="1">
    <source>
        <dbReference type="Proteomes" id="UP000694941"/>
    </source>
</evidence>
<reference evidence="2" key="1">
    <citation type="submission" date="2025-08" db="UniProtKB">
        <authorList>
            <consortium name="RefSeq"/>
        </authorList>
    </citation>
    <scope>IDENTIFICATION</scope>
    <source>
        <tissue evidence="2">Muscle</tissue>
    </source>
</reference>